<gene>
    <name evidence="2" type="ORF">IR213_06480</name>
</gene>
<sequence>MRVGFNPHKDKPQSASGYLHQVIIPVYIPNEEDYFKDSFKIFQLCLESVFSTVHSKTFITIVNNGSGYFVKEYLDELLKKNRIHEVIHNQNIGKLNAILKGLVGNTIELVTITDADVLFQPNWQRETTNVFQQLPKVGVVGIVPQFKMYESNCGNVLFDNFFNPNLKFLPVLNPSALIRFYDSIGWDRNYNQDYLEYNLGLEINKDFKVLIGSGHFVATYKKDIFEEIPSYLGYKLGGNSEKYLDGAPLKKGYWRVTTNDNYAYHMGNTYEEWMKTDTKQNYDGQFLSSNFNKNTSLISASYFIKNRLFIKFISIKWLVNLFLKWKKLPKEMIEKY</sequence>
<evidence type="ECO:0000313" key="3">
    <source>
        <dbReference type="Proteomes" id="UP000646211"/>
    </source>
</evidence>
<dbReference type="InterPro" id="IPR029044">
    <property type="entry name" value="Nucleotide-diphossugar_trans"/>
</dbReference>
<evidence type="ECO:0000313" key="2">
    <source>
        <dbReference type="EMBL" id="MBF2708235.1"/>
    </source>
</evidence>
<keyword evidence="3" id="KW-1185">Reference proteome</keyword>
<accession>A0A930UD56</accession>
<dbReference type="CDD" id="cd00761">
    <property type="entry name" value="Glyco_tranf_GTA_type"/>
    <property type="match status" value="1"/>
</dbReference>
<comment type="caution">
    <text evidence="2">The sequence shown here is derived from an EMBL/GenBank/DDBJ whole genome shotgun (WGS) entry which is preliminary data.</text>
</comment>
<dbReference type="EMBL" id="JADHEC010000010">
    <property type="protein sequence ID" value="MBF2708235.1"/>
    <property type="molecule type" value="Genomic_DNA"/>
</dbReference>
<dbReference type="RefSeq" id="WP_194311492.1">
    <property type="nucleotide sequence ID" value="NZ_JADHEC010000010.1"/>
</dbReference>
<evidence type="ECO:0000259" key="1">
    <source>
        <dbReference type="Pfam" id="PF00535"/>
    </source>
</evidence>
<dbReference type="Gene3D" id="3.90.550.10">
    <property type="entry name" value="Spore Coat Polysaccharide Biosynthesis Protein SpsA, Chain A"/>
    <property type="match status" value="1"/>
</dbReference>
<dbReference type="SUPFAM" id="SSF53448">
    <property type="entry name" value="Nucleotide-diphospho-sugar transferases"/>
    <property type="match status" value="1"/>
</dbReference>
<proteinExistence type="predicted"/>
<protein>
    <submittedName>
        <fullName evidence="2">Glycosyltransferase</fullName>
    </submittedName>
</protein>
<dbReference type="InterPro" id="IPR001173">
    <property type="entry name" value="Glyco_trans_2-like"/>
</dbReference>
<name>A0A930UD56_9FLAO</name>
<dbReference type="Proteomes" id="UP000646211">
    <property type="component" value="Unassembled WGS sequence"/>
</dbReference>
<reference evidence="2" key="1">
    <citation type="submission" date="2020-11" db="EMBL/GenBank/DDBJ databases">
        <title>Genome of Flavobacterium soyangense.</title>
        <authorList>
            <person name="Liu Q."/>
            <person name="Xin Y.-H."/>
        </authorList>
    </citation>
    <scope>NUCLEOTIDE SEQUENCE</scope>
    <source>
        <strain evidence="2">CGMCC 1.13493</strain>
    </source>
</reference>
<feature type="domain" description="Glycosyltransferase 2-like" evidence="1">
    <location>
        <begin position="23"/>
        <end position="157"/>
    </location>
</feature>
<dbReference type="Pfam" id="PF00535">
    <property type="entry name" value="Glycos_transf_2"/>
    <property type="match status" value="1"/>
</dbReference>
<organism evidence="2 3">
    <name type="scientific">Flavobacterium soyangense</name>
    <dbReference type="NCBI Taxonomy" id="2023265"/>
    <lineage>
        <taxon>Bacteria</taxon>
        <taxon>Pseudomonadati</taxon>
        <taxon>Bacteroidota</taxon>
        <taxon>Flavobacteriia</taxon>
        <taxon>Flavobacteriales</taxon>
        <taxon>Flavobacteriaceae</taxon>
        <taxon>Flavobacterium</taxon>
    </lineage>
</organism>
<dbReference type="AlphaFoldDB" id="A0A930UD56"/>